<dbReference type="NCBIfam" id="NF001764">
    <property type="entry name" value="PRK00504.1"/>
    <property type="match status" value="1"/>
</dbReference>
<dbReference type="GeneID" id="93426690"/>
<evidence type="ECO:0000256" key="1">
    <source>
        <dbReference type="ARBA" id="ARBA00007596"/>
    </source>
</evidence>
<dbReference type="AlphaFoldDB" id="A0AAE2JTN8"/>
<dbReference type="GO" id="GO:0003735">
    <property type="term" value="F:structural constituent of ribosome"/>
    <property type="evidence" value="ECO:0007669"/>
    <property type="project" value="InterPro"/>
</dbReference>
<accession>A0AAE2JTN8</accession>
<dbReference type="Gene3D" id="2.20.28.120">
    <property type="entry name" value="Ribosomal protein L33"/>
    <property type="match status" value="1"/>
</dbReference>
<dbReference type="HAMAP" id="MF_00294">
    <property type="entry name" value="Ribosomal_bL33"/>
    <property type="match status" value="1"/>
</dbReference>
<evidence type="ECO:0000256" key="2">
    <source>
        <dbReference type="ARBA" id="ARBA00022980"/>
    </source>
</evidence>
<dbReference type="Pfam" id="PF00471">
    <property type="entry name" value="Ribosomal_L33"/>
    <property type="match status" value="1"/>
</dbReference>
<dbReference type="SUPFAM" id="SSF57829">
    <property type="entry name" value="Zn-binding ribosomal proteins"/>
    <property type="match status" value="1"/>
</dbReference>
<organism evidence="6 7">
    <name type="scientific">Mycoplasma mycoides subsp. mycoides</name>
    <dbReference type="NCBI Taxonomy" id="2103"/>
    <lineage>
        <taxon>Bacteria</taxon>
        <taxon>Bacillati</taxon>
        <taxon>Mycoplasmatota</taxon>
        <taxon>Mollicutes</taxon>
        <taxon>Mycoplasmataceae</taxon>
        <taxon>Mycoplasma</taxon>
    </lineage>
</organism>
<dbReference type="InterPro" id="IPR038584">
    <property type="entry name" value="Ribosomal_bL33_sf"/>
</dbReference>
<dbReference type="KEGG" id="mmyi:mycmycITA_01014"/>
<dbReference type="RefSeq" id="WP_013729926.1">
    <property type="nucleotide sequence ID" value="NZ_CP010267.1"/>
</dbReference>
<sequence length="53" mass="6059">MKSSTNKKATLVCVECLSRNYSVNKSGLTQKQRLEIKKFCTTCNAHTLHKETR</sequence>
<evidence type="ECO:0000313" key="7">
    <source>
        <dbReference type="Proteomes" id="UP000033624"/>
    </source>
</evidence>
<dbReference type="GO" id="GO:0005737">
    <property type="term" value="C:cytoplasm"/>
    <property type="evidence" value="ECO:0007669"/>
    <property type="project" value="UniProtKB-ARBA"/>
</dbReference>
<dbReference type="InterPro" id="IPR001705">
    <property type="entry name" value="Ribosomal_bL33"/>
</dbReference>
<comment type="similarity">
    <text evidence="1 5">Belongs to the bacterial ribosomal protein bL33 family.</text>
</comment>
<evidence type="ECO:0000256" key="3">
    <source>
        <dbReference type="ARBA" id="ARBA00023274"/>
    </source>
</evidence>
<protein>
    <recommendedName>
        <fullName evidence="4 5">Large ribosomal subunit protein bL33</fullName>
    </recommendedName>
</protein>
<dbReference type="NCBIfam" id="TIGR01023">
    <property type="entry name" value="rpmG_bact"/>
    <property type="match status" value="1"/>
</dbReference>
<keyword evidence="2 5" id="KW-0689">Ribosomal protein</keyword>
<dbReference type="EMBL" id="LAEW01000001">
    <property type="protein sequence ID" value="KJQ46367.1"/>
    <property type="molecule type" value="Genomic_DNA"/>
</dbReference>
<dbReference type="GO" id="GO:0006412">
    <property type="term" value="P:translation"/>
    <property type="evidence" value="ECO:0007669"/>
    <property type="project" value="UniProtKB-UniRule"/>
</dbReference>
<dbReference type="InterPro" id="IPR011332">
    <property type="entry name" value="Ribosomal_zn-bd"/>
</dbReference>
<gene>
    <name evidence="5" type="primary">rpmG</name>
    <name evidence="6" type="ORF">TS59_1055</name>
</gene>
<dbReference type="Proteomes" id="UP000033624">
    <property type="component" value="Unassembled WGS sequence"/>
</dbReference>
<evidence type="ECO:0000256" key="5">
    <source>
        <dbReference type="HAMAP-Rule" id="MF_00294"/>
    </source>
</evidence>
<dbReference type="GO" id="GO:0005840">
    <property type="term" value="C:ribosome"/>
    <property type="evidence" value="ECO:0007669"/>
    <property type="project" value="UniProtKB-KW"/>
</dbReference>
<name>A0AAE2JTN8_MYCMY</name>
<comment type="caution">
    <text evidence="6">The sequence shown here is derived from an EMBL/GenBank/DDBJ whole genome shotgun (WGS) entry which is preliminary data.</text>
</comment>
<reference evidence="6 7" key="1">
    <citation type="submission" date="2015-02" db="EMBL/GenBank/DDBJ databases">
        <title>Mycoplasma mycoides subsp. mycoides strain:B237 Genome sequencing.</title>
        <authorList>
            <person name="Fischer A."/>
            <person name="Santana-Cruz I."/>
            <person name="Schieck E."/>
            <person name="Gourle H."/>
            <person name="Lambert M."/>
            <person name="Nadendla S."/>
            <person name="Miller R.A."/>
            <person name="Weber J."/>
            <person name="Bongcam-Rudloff E."/>
            <person name="Vashee S."/>
            <person name="Frey J."/>
            <person name="Jores J."/>
        </authorList>
    </citation>
    <scope>NUCLEOTIDE SEQUENCE [LARGE SCALE GENOMIC DNA]</scope>
    <source>
        <strain evidence="6 7">B237</strain>
    </source>
</reference>
<evidence type="ECO:0000256" key="4">
    <source>
        <dbReference type="ARBA" id="ARBA00035176"/>
    </source>
</evidence>
<proteinExistence type="inferred from homology"/>
<keyword evidence="3 5" id="KW-0687">Ribonucleoprotein</keyword>
<dbReference type="GO" id="GO:1990904">
    <property type="term" value="C:ribonucleoprotein complex"/>
    <property type="evidence" value="ECO:0007669"/>
    <property type="project" value="UniProtKB-KW"/>
</dbReference>
<dbReference type="SMR" id="A0AAE2JTN8"/>
<evidence type="ECO:0000313" key="6">
    <source>
        <dbReference type="EMBL" id="KJQ46367.1"/>
    </source>
</evidence>